<evidence type="ECO:0000256" key="1">
    <source>
        <dbReference type="SAM" id="MobiDB-lite"/>
    </source>
</evidence>
<dbReference type="SUPFAM" id="SSF46785">
    <property type="entry name" value="Winged helix' DNA-binding domain"/>
    <property type="match status" value="1"/>
</dbReference>
<comment type="caution">
    <text evidence="3">The sequence shown here is derived from an EMBL/GenBank/DDBJ whole genome shotgun (WGS) entry which is preliminary data.</text>
</comment>
<dbReference type="SMART" id="SM00347">
    <property type="entry name" value="HTH_MARR"/>
    <property type="match status" value="1"/>
</dbReference>
<feature type="domain" description="HTH marR-type" evidence="2">
    <location>
        <begin position="11"/>
        <end position="140"/>
    </location>
</feature>
<dbReference type="Gene3D" id="1.10.10.10">
    <property type="entry name" value="Winged helix-like DNA-binding domain superfamily/Winged helix DNA-binding domain"/>
    <property type="match status" value="1"/>
</dbReference>
<name>A0ABS3URG4_9ACTN</name>
<evidence type="ECO:0000313" key="3">
    <source>
        <dbReference type="EMBL" id="MBO3740267.1"/>
    </source>
</evidence>
<dbReference type="PANTHER" id="PTHR33164:SF99">
    <property type="entry name" value="MARR FAMILY REGULATORY PROTEIN"/>
    <property type="match status" value="1"/>
</dbReference>
<accession>A0ABS3URG4</accession>
<dbReference type="PROSITE" id="PS50995">
    <property type="entry name" value="HTH_MARR_2"/>
    <property type="match status" value="1"/>
</dbReference>
<dbReference type="InterPro" id="IPR036390">
    <property type="entry name" value="WH_DNA-bd_sf"/>
</dbReference>
<evidence type="ECO:0000313" key="4">
    <source>
        <dbReference type="Proteomes" id="UP000679690"/>
    </source>
</evidence>
<gene>
    <name evidence="3" type="ORF">J5X75_22435</name>
</gene>
<dbReference type="PRINTS" id="PR00598">
    <property type="entry name" value="HTHMARR"/>
</dbReference>
<keyword evidence="4" id="KW-1185">Reference proteome</keyword>
<dbReference type="Pfam" id="PF12802">
    <property type="entry name" value="MarR_2"/>
    <property type="match status" value="1"/>
</dbReference>
<dbReference type="InterPro" id="IPR036388">
    <property type="entry name" value="WH-like_DNA-bd_sf"/>
</dbReference>
<dbReference type="InterPro" id="IPR000835">
    <property type="entry name" value="HTH_MarR-typ"/>
</dbReference>
<evidence type="ECO:0000259" key="2">
    <source>
        <dbReference type="PROSITE" id="PS50995"/>
    </source>
</evidence>
<sequence length="153" mass="16541">MAVPSGPVSPSTEAERAMFDFVDAYDRAYEMAADRHGMTVAQACVLGRIARPRGMRELADELGCDASNITQIVSRLEARDLVERHADPHDRRSRRLTRTPAGDELNAAFEKTFEFARAAASNLTLEEQAQLAGLLRKALGGAAGAVQVGEEPS</sequence>
<feature type="region of interest" description="Disordered" evidence="1">
    <location>
        <begin position="84"/>
        <end position="103"/>
    </location>
</feature>
<dbReference type="Proteomes" id="UP000679690">
    <property type="component" value="Unassembled WGS sequence"/>
</dbReference>
<organism evidence="3 4">
    <name type="scientific">Actinoplanes flavus</name>
    <dbReference type="NCBI Taxonomy" id="2820290"/>
    <lineage>
        <taxon>Bacteria</taxon>
        <taxon>Bacillati</taxon>
        <taxon>Actinomycetota</taxon>
        <taxon>Actinomycetes</taxon>
        <taxon>Micromonosporales</taxon>
        <taxon>Micromonosporaceae</taxon>
        <taxon>Actinoplanes</taxon>
    </lineage>
</organism>
<dbReference type="RefSeq" id="WP_208469442.1">
    <property type="nucleotide sequence ID" value="NZ_JAGFNS010000014.1"/>
</dbReference>
<protein>
    <submittedName>
        <fullName evidence="3">Winged helix-turn-helix transcriptional regulator</fullName>
    </submittedName>
</protein>
<reference evidence="3 4" key="1">
    <citation type="submission" date="2021-03" db="EMBL/GenBank/DDBJ databases">
        <title>Actinoplanes flavus sp. nov., a novel actinomycete isolated from Coconut Palm rhizosphere soil.</title>
        <authorList>
            <person name="Luo X."/>
        </authorList>
    </citation>
    <scope>NUCLEOTIDE SEQUENCE [LARGE SCALE GENOMIC DNA]</scope>
    <source>
        <strain evidence="3 4">NEAU-H7</strain>
    </source>
</reference>
<dbReference type="InterPro" id="IPR039422">
    <property type="entry name" value="MarR/SlyA-like"/>
</dbReference>
<dbReference type="EMBL" id="JAGFNS010000014">
    <property type="protein sequence ID" value="MBO3740267.1"/>
    <property type="molecule type" value="Genomic_DNA"/>
</dbReference>
<dbReference type="PANTHER" id="PTHR33164">
    <property type="entry name" value="TRANSCRIPTIONAL REGULATOR, MARR FAMILY"/>
    <property type="match status" value="1"/>
</dbReference>
<proteinExistence type="predicted"/>